<dbReference type="Proteomes" id="UP001442841">
    <property type="component" value="Chromosome"/>
</dbReference>
<comment type="similarity">
    <text evidence="3">Belongs to the metallo-dependent hydrolases superfamily. Uronate isomerase family.</text>
</comment>
<evidence type="ECO:0000256" key="6">
    <source>
        <dbReference type="ARBA" id="ARBA00023235"/>
    </source>
</evidence>
<dbReference type="RefSeq" id="WP_425307599.1">
    <property type="nucleotide sequence ID" value="NZ_CP154795.1"/>
</dbReference>
<comment type="pathway">
    <text evidence="2">Carbohydrate metabolism; pentose and glucuronate interconversion.</text>
</comment>
<dbReference type="EC" id="5.3.1.12" evidence="4"/>
<dbReference type="NCBIfam" id="NF002794">
    <property type="entry name" value="PRK02925.1"/>
    <property type="match status" value="1"/>
</dbReference>
<dbReference type="SUPFAM" id="SSF51556">
    <property type="entry name" value="Metallo-dependent hydrolases"/>
    <property type="match status" value="1"/>
</dbReference>
<organism evidence="7 8">
    <name type="scientific">Ammonicoccus fulvus</name>
    <dbReference type="NCBI Taxonomy" id="3138240"/>
    <lineage>
        <taxon>Bacteria</taxon>
        <taxon>Bacillati</taxon>
        <taxon>Actinomycetota</taxon>
        <taxon>Actinomycetes</taxon>
        <taxon>Propionibacteriales</taxon>
        <taxon>Propionibacteriaceae</taxon>
        <taxon>Ammonicoccus</taxon>
    </lineage>
</organism>
<evidence type="ECO:0000256" key="5">
    <source>
        <dbReference type="ARBA" id="ARBA00020555"/>
    </source>
</evidence>
<sequence length="470" mass="52648">MTERPLVVHPDRLFPAEPSTRAVARELYQSVADLPIISPHSHVPPEWIAEDIPFTDPTALLLTPDHYLLRLLHASGHDLSVFGRGRGPLSEAESRAAFRVFCENYHVYRGTPMRYWFEAQLADIFGVDVRPSAATADAIYDRIQAWIDSPASRPRALMESFDISVLATTDAPLDDLRHHQALLDEGYARRVVPTFRPDRFLEPGLPEWNDLVDQLGELSGCDVDTYAGYTAAMENRRAYFKERGAVSTDHSHIDLGTIVLSPAEAEKLYADARDDKLSPEECAVLRRAMVTEQARMACDDGLTMTLHPAVFRNHHAQTHERFGADVGADIPISVEATRALQPMLSAYGTHPNFKVVLFTMDETTFSRELAPLAGFYPSVYLGVPWWFLDSPDAIRRFRKSTEAAGFTRSSGFIDDTRAFCSIPARHDMSRRLDAAHLAELVVEHRLEVDEAADTLHALVAENPRTVFNLT</sequence>
<dbReference type="EMBL" id="CP154795">
    <property type="protein sequence ID" value="XAN06167.1"/>
    <property type="molecule type" value="Genomic_DNA"/>
</dbReference>
<dbReference type="InterPro" id="IPR032466">
    <property type="entry name" value="Metal_Hydrolase"/>
</dbReference>
<dbReference type="Pfam" id="PF02614">
    <property type="entry name" value="UxaC"/>
    <property type="match status" value="1"/>
</dbReference>
<comment type="catalytic activity">
    <reaction evidence="1">
        <text>D-glucuronate = D-fructuronate</text>
        <dbReference type="Rhea" id="RHEA:13049"/>
        <dbReference type="ChEBI" id="CHEBI:58720"/>
        <dbReference type="ChEBI" id="CHEBI:59863"/>
        <dbReference type="EC" id="5.3.1.12"/>
    </reaction>
</comment>
<evidence type="ECO:0000256" key="3">
    <source>
        <dbReference type="ARBA" id="ARBA00008397"/>
    </source>
</evidence>
<name>A0ABZ3FMT4_9ACTN</name>
<proteinExistence type="inferred from homology"/>
<evidence type="ECO:0000313" key="8">
    <source>
        <dbReference type="Proteomes" id="UP001442841"/>
    </source>
</evidence>
<evidence type="ECO:0000313" key="7">
    <source>
        <dbReference type="EMBL" id="XAN06167.1"/>
    </source>
</evidence>
<dbReference type="Gene3D" id="3.20.20.140">
    <property type="entry name" value="Metal-dependent hydrolases"/>
    <property type="match status" value="1"/>
</dbReference>
<protein>
    <recommendedName>
        <fullName evidence="5">Uronate isomerase</fullName>
        <ecNumber evidence="4">5.3.1.12</ecNumber>
    </recommendedName>
</protein>
<gene>
    <name evidence="7" type="primary">uxaC</name>
    <name evidence="7" type="ORF">AADG42_02215</name>
</gene>
<dbReference type="Gene3D" id="1.10.2020.10">
    <property type="entry name" value="uronate isomerase, domain 2, chain A"/>
    <property type="match status" value="1"/>
</dbReference>
<keyword evidence="8" id="KW-1185">Reference proteome</keyword>
<dbReference type="PANTHER" id="PTHR30068:SF4">
    <property type="entry name" value="URONATE ISOMERASE"/>
    <property type="match status" value="1"/>
</dbReference>
<evidence type="ECO:0000256" key="1">
    <source>
        <dbReference type="ARBA" id="ARBA00001165"/>
    </source>
</evidence>
<accession>A0ABZ3FMT4</accession>
<reference evidence="7 8" key="1">
    <citation type="submission" date="2024-04" db="EMBL/GenBank/DDBJ databases">
        <title>Isolation of an actinomycete strain from pig manure.</title>
        <authorList>
            <person name="Gong T."/>
            <person name="Yu Z."/>
            <person name="An M."/>
            <person name="Wei C."/>
            <person name="Yang W."/>
            <person name="Liu L."/>
        </authorList>
    </citation>
    <scope>NUCLEOTIDE SEQUENCE [LARGE SCALE GENOMIC DNA]</scope>
    <source>
        <strain evidence="7 8">ZF39</strain>
    </source>
</reference>
<evidence type="ECO:0000256" key="4">
    <source>
        <dbReference type="ARBA" id="ARBA00012546"/>
    </source>
</evidence>
<dbReference type="PANTHER" id="PTHR30068">
    <property type="entry name" value="URONATE ISOMERASE"/>
    <property type="match status" value="1"/>
</dbReference>
<evidence type="ECO:0000256" key="2">
    <source>
        <dbReference type="ARBA" id="ARBA00004892"/>
    </source>
</evidence>
<keyword evidence="6 7" id="KW-0413">Isomerase</keyword>
<dbReference type="GO" id="GO:0008880">
    <property type="term" value="F:glucuronate isomerase activity"/>
    <property type="evidence" value="ECO:0007669"/>
    <property type="project" value="UniProtKB-EC"/>
</dbReference>
<dbReference type="InterPro" id="IPR003766">
    <property type="entry name" value="Uronate_isomerase"/>
</dbReference>